<dbReference type="InterPro" id="IPR004265">
    <property type="entry name" value="Dirigent"/>
</dbReference>
<organism evidence="5 6">
    <name type="scientific">Carpinus fangiana</name>
    <dbReference type="NCBI Taxonomy" id="176857"/>
    <lineage>
        <taxon>Eukaryota</taxon>
        <taxon>Viridiplantae</taxon>
        <taxon>Streptophyta</taxon>
        <taxon>Embryophyta</taxon>
        <taxon>Tracheophyta</taxon>
        <taxon>Spermatophyta</taxon>
        <taxon>Magnoliopsida</taxon>
        <taxon>eudicotyledons</taxon>
        <taxon>Gunneridae</taxon>
        <taxon>Pentapetalae</taxon>
        <taxon>rosids</taxon>
        <taxon>fabids</taxon>
        <taxon>Fagales</taxon>
        <taxon>Betulaceae</taxon>
        <taxon>Carpinus</taxon>
    </lineage>
</organism>
<proteinExistence type="inferred from homology"/>
<reference evidence="5 6" key="1">
    <citation type="submission" date="2019-06" db="EMBL/GenBank/DDBJ databases">
        <title>A chromosomal-level reference genome of Carpinus fangiana (Coryloideae, Betulaceae).</title>
        <authorList>
            <person name="Yang X."/>
            <person name="Wang Z."/>
            <person name="Zhang L."/>
            <person name="Hao G."/>
            <person name="Liu J."/>
            <person name="Yang Y."/>
        </authorList>
    </citation>
    <scope>NUCLEOTIDE SEQUENCE [LARGE SCALE GENOMIC DNA]</scope>
    <source>
        <strain evidence="5">Cfa_2016G</strain>
        <tissue evidence="5">Leaf</tissue>
    </source>
</reference>
<sequence length="147" mass="16256">MAMPLVHSIVEDDEWFQNLHYAKHMVTRLHFYLHDTLSGKNPSSVQVAQASTTKKSPTIFGAVFIVDDPLTETPEPTSRPVGRAQGLEGSAGQQELGLLVDMNFVFTTGMFNGSSLTILGRNTALRPPSEMPIFAITWICDRKDTFS</sequence>
<dbReference type="OrthoDB" id="1864232at2759"/>
<comment type="function">
    <text evidence="4">Dirigent proteins impart stereoselectivity on the phenoxy radical-coupling reaction, yielding optically active lignans from two molecules of coniferyl alcohol in the biosynthesis of lignans, flavonolignans, and alkaloids and thus plays a central role in plant secondary metabolism.</text>
</comment>
<evidence type="ECO:0000256" key="1">
    <source>
        <dbReference type="ARBA" id="ARBA00010746"/>
    </source>
</evidence>
<dbReference type="Proteomes" id="UP000327013">
    <property type="component" value="Chromosome 2"/>
</dbReference>
<keyword evidence="4" id="KW-0052">Apoplast</keyword>
<evidence type="ECO:0000313" key="6">
    <source>
        <dbReference type="Proteomes" id="UP000327013"/>
    </source>
</evidence>
<comment type="similarity">
    <text evidence="1 4">Belongs to the plant dirigent protein family.</text>
</comment>
<gene>
    <name evidence="5" type="ORF">FH972_005209</name>
</gene>
<evidence type="ECO:0000256" key="4">
    <source>
        <dbReference type="RuleBase" id="RU363099"/>
    </source>
</evidence>
<evidence type="ECO:0000256" key="2">
    <source>
        <dbReference type="ARBA" id="ARBA00011738"/>
    </source>
</evidence>
<evidence type="ECO:0000313" key="5">
    <source>
        <dbReference type="EMBL" id="KAE8008720.1"/>
    </source>
</evidence>
<dbReference type="Pfam" id="PF03018">
    <property type="entry name" value="Dirigent"/>
    <property type="match status" value="1"/>
</dbReference>
<keyword evidence="6" id="KW-1185">Reference proteome</keyword>
<evidence type="ECO:0000256" key="3">
    <source>
        <dbReference type="ARBA" id="ARBA00022525"/>
    </source>
</evidence>
<dbReference type="PANTHER" id="PTHR21495">
    <property type="entry name" value="NUCLEOPORIN-RELATED"/>
    <property type="match status" value="1"/>
</dbReference>
<keyword evidence="3 4" id="KW-0964">Secreted</keyword>
<comment type="subcellular location">
    <subcellularLocation>
        <location evidence="4">Secreted</location>
        <location evidence="4">Extracellular space</location>
        <location evidence="4">Apoplast</location>
    </subcellularLocation>
</comment>
<comment type="subunit">
    <text evidence="2 4">Homodimer.</text>
</comment>
<name>A0A5N6QQY3_9ROSI</name>
<accession>A0A5N6QQY3</accession>
<dbReference type="GO" id="GO:0048046">
    <property type="term" value="C:apoplast"/>
    <property type="evidence" value="ECO:0007669"/>
    <property type="project" value="UniProtKB-SubCell"/>
</dbReference>
<dbReference type="GO" id="GO:0009699">
    <property type="term" value="P:phenylpropanoid biosynthetic process"/>
    <property type="evidence" value="ECO:0007669"/>
    <property type="project" value="UniProtKB-ARBA"/>
</dbReference>
<dbReference type="AlphaFoldDB" id="A0A5N6QQY3"/>
<dbReference type="EMBL" id="CM017322">
    <property type="protein sequence ID" value="KAE8008720.1"/>
    <property type="molecule type" value="Genomic_DNA"/>
</dbReference>
<dbReference type="InterPro" id="IPR044859">
    <property type="entry name" value="Allene_oxi_cyc_Dirigent"/>
</dbReference>
<protein>
    <recommendedName>
        <fullName evidence="4">Dirigent protein</fullName>
    </recommendedName>
</protein>
<dbReference type="Gene3D" id="2.40.480.10">
    <property type="entry name" value="Allene oxide cyclase-like"/>
    <property type="match status" value="1"/>
</dbReference>